<evidence type="ECO:0000256" key="1">
    <source>
        <dbReference type="SAM" id="MobiDB-lite"/>
    </source>
</evidence>
<organism evidence="2 3">
    <name type="scientific">Streptomyces yunnanensis</name>
    <dbReference type="NCBI Taxonomy" id="156453"/>
    <lineage>
        <taxon>Bacteria</taxon>
        <taxon>Bacillati</taxon>
        <taxon>Actinomycetota</taxon>
        <taxon>Actinomycetes</taxon>
        <taxon>Kitasatosporales</taxon>
        <taxon>Streptomycetaceae</taxon>
        <taxon>Streptomyces</taxon>
    </lineage>
</organism>
<gene>
    <name evidence="2" type="ORF">SAMN05216268_13141</name>
</gene>
<dbReference type="Proteomes" id="UP000184388">
    <property type="component" value="Unassembled WGS sequence"/>
</dbReference>
<protein>
    <submittedName>
        <fullName evidence="2">Uncharacterized protein</fullName>
    </submittedName>
</protein>
<evidence type="ECO:0000313" key="2">
    <source>
        <dbReference type="EMBL" id="SHN29706.1"/>
    </source>
</evidence>
<feature type="region of interest" description="Disordered" evidence="1">
    <location>
        <begin position="1"/>
        <end position="50"/>
    </location>
</feature>
<proteinExistence type="predicted"/>
<reference evidence="3" key="1">
    <citation type="submission" date="2016-11" db="EMBL/GenBank/DDBJ databases">
        <authorList>
            <person name="Jaros S."/>
            <person name="Januszkiewicz K."/>
            <person name="Wedrychowicz H."/>
        </authorList>
    </citation>
    <scope>NUCLEOTIDE SEQUENCE [LARGE SCALE GENOMIC DNA]</scope>
    <source>
        <strain evidence="3">CGMCC 4.3555</strain>
    </source>
</reference>
<comment type="caution">
    <text evidence="2">The sequence shown here is derived from an EMBL/GenBank/DDBJ whole genome shotgun (WGS) entry which is preliminary data.</text>
</comment>
<dbReference type="AlphaFoldDB" id="A0A9X8N8U2"/>
<accession>A0A9X8N8U2</accession>
<name>A0A9X8N8U2_9ACTN</name>
<evidence type="ECO:0000313" key="3">
    <source>
        <dbReference type="Proteomes" id="UP000184388"/>
    </source>
</evidence>
<dbReference type="EMBL" id="FRBK01000031">
    <property type="protein sequence ID" value="SHN29706.1"/>
    <property type="molecule type" value="Genomic_DNA"/>
</dbReference>
<sequence length="104" mass="11005">MAWSRPARSEVRAVRPRIADPQPARRWPHGPASGSGPIDHTLLPPRDSLGGTEPEAFAQLKRDLAVVVSAEALYTLTDLCGLGPDDAVASAVRTARTLTGAALR</sequence>